<dbReference type="SMART" id="SM00387">
    <property type="entry name" value="HATPase_c"/>
    <property type="match status" value="1"/>
</dbReference>
<evidence type="ECO:0000256" key="7">
    <source>
        <dbReference type="SAM" id="MobiDB-lite"/>
    </source>
</evidence>
<keyword evidence="8" id="KW-1133">Transmembrane helix</keyword>
<dbReference type="Pfam" id="PF02518">
    <property type="entry name" value="HATPase_c"/>
    <property type="match status" value="1"/>
</dbReference>
<organism evidence="11">
    <name type="scientific">Amphora coffeiformis</name>
    <dbReference type="NCBI Taxonomy" id="265554"/>
    <lineage>
        <taxon>Eukaryota</taxon>
        <taxon>Sar</taxon>
        <taxon>Stramenopiles</taxon>
        <taxon>Ochrophyta</taxon>
        <taxon>Bacillariophyta</taxon>
        <taxon>Bacillariophyceae</taxon>
        <taxon>Bacillariophycidae</taxon>
        <taxon>Thalassiophysales</taxon>
        <taxon>Catenulaceae</taxon>
        <taxon>Amphora</taxon>
    </lineage>
</organism>
<keyword evidence="8" id="KW-0472">Membrane</keyword>
<dbReference type="Gene3D" id="3.30.565.10">
    <property type="entry name" value="Histidine kinase-like ATPase, C-terminal domain"/>
    <property type="match status" value="1"/>
</dbReference>
<evidence type="ECO:0000256" key="2">
    <source>
        <dbReference type="ARBA" id="ARBA00012438"/>
    </source>
</evidence>
<dbReference type="PANTHER" id="PTHR43047:SF72">
    <property type="entry name" value="OSMOSENSING HISTIDINE PROTEIN KINASE SLN1"/>
    <property type="match status" value="1"/>
</dbReference>
<name>A0A7S3P436_9STRA</name>
<feature type="modified residue" description="4-aspartylphosphate" evidence="6">
    <location>
        <position position="457"/>
    </location>
</feature>
<feature type="region of interest" description="Disordered" evidence="7">
    <location>
        <begin position="374"/>
        <end position="400"/>
    </location>
</feature>
<dbReference type="AlphaFoldDB" id="A0A7S3P436"/>
<dbReference type="Pfam" id="PF00072">
    <property type="entry name" value="Response_reg"/>
    <property type="match status" value="1"/>
</dbReference>
<keyword evidence="8" id="KW-0812">Transmembrane</keyword>
<evidence type="ECO:0000259" key="10">
    <source>
        <dbReference type="PROSITE" id="PS50110"/>
    </source>
</evidence>
<dbReference type="SUPFAM" id="SSF47384">
    <property type="entry name" value="Homodimeric domain of signal transducing histidine kinase"/>
    <property type="match status" value="1"/>
</dbReference>
<dbReference type="Gene3D" id="3.40.50.2300">
    <property type="match status" value="1"/>
</dbReference>
<keyword evidence="3 6" id="KW-0597">Phosphoprotein</keyword>
<keyword evidence="4" id="KW-0808">Transferase</keyword>
<gene>
    <name evidence="11" type="ORF">ACOF00016_LOCUS1842</name>
</gene>
<dbReference type="SUPFAM" id="SSF52172">
    <property type="entry name" value="CheY-like"/>
    <property type="match status" value="1"/>
</dbReference>
<feature type="domain" description="Response regulatory" evidence="10">
    <location>
        <begin position="403"/>
        <end position="522"/>
    </location>
</feature>
<dbReference type="SMART" id="SM00448">
    <property type="entry name" value="REC"/>
    <property type="match status" value="1"/>
</dbReference>
<dbReference type="PANTHER" id="PTHR43047">
    <property type="entry name" value="TWO-COMPONENT HISTIDINE PROTEIN KINASE"/>
    <property type="match status" value="1"/>
</dbReference>
<reference evidence="11" key="1">
    <citation type="submission" date="2021-01" db="EMBL/GenBank/DDBJ databases">
        <authorList>
            <person name="Corre E."/>
            <person name="Pelletier E."/>
            <person name="Niang G."/>
            <person name="Scheremetjew M."/>
            <person name="Finn R."/>
            <person name="Kale V."/>
            <person name="Holt S."/>
            <person name="Cochrane G."/>
            <person name="Meng A."/>
            <person name="Brown T."/>
            <person name="Cohen L."/>
        </authorList>
    </citation>
    <scope>NUCLEOTIDE SEQUENCE</scope>
    <source>
        <strain evidence="11">CCMP127</strain>
    </source>
</reference>
<protein>
    <recommendedName>
        <fullName evidence="2">histidine kinase</fullName>
        <ecNumber evidence="2">2.7.13.3</ecNumber>
    </recommendedName>
</protein>
<dbReference type="SMART" id="SM00388">
    <property type="entry name" value="HisKA"/>
    <property type="match status" value="1"/>
</dbReference>
<feature type="transmembrane region" description="Helical" evidence="8">
    <location>
        <begin position="28"/>
        <end position="54"/>
    </location>
</feature>
<dbReference type="SUPFAM" id="SSF55874">
    <property type="entry name" value="ATPase domain of HSP90 chaperone/DNA topoisomerase II/histidine kinase"/>
    <property type="match status" value="1"/>
</dbReference>
<dbReference type="InterPro" id="IPR036890">
    <property type="entry name" value="HATPase_C_sf"/>
</dbReference>
<evidence type="ECO:0000259" key="9">
    <source>
        <dbReference type="PROSITE" id="PS50109"/>
    </source>
</evidence>
<proteinExistence type="predicted"/>
<keyword evidence="5" id="KW-0418">Kinase</keyword>
<dbReference type="EC" id="2.7.13.3" evidence="2"/>
<feature type="domain" description="Histidine kinase" evidence="9">
    <location>
        <begin position="73"/>
        <end position="365"/>
    </location>
</feature>
<dbReference type="EMBL" id="HBIM01002110">
    <property type="protein sequence ID" value="CAE0403651.1"/>
    <property type="molecule type" value="Transcribed_RNA"/>
</dbReference>
<sequence length="532" mass="58588">MFSDSSATYSLTLYPNEDFFHVYSTNNAVIATVGSVCIIICTSLLFLLYDFFVWKEFRNQRAIMEARRAFMRFVSHEVRTPLNSVCMALQLLVDNIGRFVRSLKNTDSQASGALVNAQLEENLTDWLDLSGDTLTNAHSAVSVLNDLLNYDKIERGTLHLELTVVQIWDLVERTMSEFQYPALVKSINMNVDYSSLVDPGAIAETGLATISATNLPEGVREQKVVGDSVRITQVLRNFLSNAIKFTPEGGDVTVRASWKTHTTDTNSNHVKTFVLPRGEEISVSQSGYAEVAVVDSGAGMSDDQLSKVFGEGVQFNVNELQVGQGSGLGLYIAKGIVEQHGGSLSVASEGLGRGSTFTLSLPLYHVPEASLPESLQRTQRLRGDASRFQETESEPTRSGHSQRILVVDDITMNRKLLIRLLHNKGYICDEAEDGHYAVDKVKAALEEGNPYASILMDYQMPVMNGPAALREIRALGCDAFVVGITGNILSEDMTYFRSCGANCVLPKPLDFGELEELWMEHGISVSMRGPKN</sequence>
<dbReference type="InterPro" id="IPR011006">
    <property type="entry name" value="CheY-like_superfamily"/>
</dbReference>
<evidence type="ECO:0000256" key="4">
    <source>
        <dbReference type="ARBA" id="ARBA00022679"/>
    </source>
</evidence>
<evidence type="ECO:0000256" key="8">
    <source>
        <dbReference type="SAM" id="Phobius"/>
    </source>
</evidence>
<dbReference type="Gene3D" id="1.10.287.130">
    <property type="match status" value="1"/>
</dbReference>
<dbReference type="InterPro" id="IPR003661">
    <property type="entry name" value="HisK_dim/P_dom"/>
</dbReference>
<dbReference type="GO" id="GO:0000155">
    <property type="term" value="F:phosphorelay sensor kinase activity"/>
    <property type="evidence" value="ECO:0007669"/>
    <property type="project" value="InterPro"/>
</dbReference>
<dbReference type="CDD" id="cd00082">
    <property type="entry name" value="HisKA"/>
    <property type="match status" value="1"/>
</dbReference>
<evidence type="ECO:0000256" key="5">
    <source>
        <dbReference type="ARBA" id="ARBA00022777"/>
    </source>
</evidence>
<dbReference type="InterPro" id="IPR004358">
    <property type="entry name" value="Sig_transdc_His_kin-like_C"/>
</dbReference>
<dbReference type="InterPro" id="IPR036097">
    <property type="entry name" value="HisK_dim/P_sf"/>
</dbReference>
<dbReference type="PROSITE" id="PS50109">
    <property type="entry name" value="HIS_KIN"/>
    <property type="match status" value="1"/>
</dbReference>
<evidence type="ECO:0000256" key="3">
    <source>
        <dbReference type="ARBA" id="ARBA00022553"/>
    </source>
</evidence>
<dbReference type="PRINTS" id="PR00344">
    <property type="entry name" value="BCTRLSENSOR"/>
</dbReference>
<evidence type="ECO:0000313" key="11">
    <source>
        <dbReference type="EMBL" id="CAE0403651.1"/>
    </source>
</evidence>
<evidence type="ECO:0000256" key="6">
    <source>
        <dbReference type="PROSITE-ProRule" id="PRU00169"/>
    </source>
</evidence>
<evidence type="ECO:0000256" key="1">
    <source>
        <dbReference type="ARBA" id="ARBA00000085"/>
    </source>
</evidence>
<feature type="compositionally biased region" description="Basic and acidic residues" evidence="7">
    <location>
        <begin position="381"/>
        <end position="397"/>
    </location>
</feature>
<dbReference type="InterPro" id="IPR005467">
    <property type="entry name" value="His_kinase_dom"/>
</dbReference>
<comment type="catalytic activity">
    <reaction evidence="1">
        <text>ATP + protein L-histidine = ADP + protein N-phospho-L-histidine.</text>
        <dbReference type="EC" id="2.7.13.3"/>
    </reaction>
</comment>
<dbReference type="CDD" id="cd17546">
    <property type="entry name" value="REC_hyHK_CKI1_RcsC-like"/>
    <property type="match status" value="1"/>
</dbReference>
<dbReference type="InterPro" id="IPR001789">
    <property type="entry name" value="Sig_transdc_resp-reg_receiver"/>
</dbReference>
<accession>A0A7S3P436</accession>
<dbReference type="GO" id="GO:0009927">
    <property type="term" value="F:histidine phosphotransfer kinase activity"/>
    <property type="evidence" value="ECO:0007669"/>
    <property type="project" value="TreeGrafter"/>
</dbReference>
<dbReference type="PROSITE" id="PS50110">
    <property type="entry name" value="RESPONSE_REGULATORY"/>
    <property type="match status" value="1"/>
</dbReference>
<dbReference type="GO" id="GO:0005886">
    <property type="term" value="C:plasma membrane"/>
    <property type="evidence" value="ECO:0007669"/>
    <property type="project" value="TreeGrafter"/>
</dbReference>
<dbReference type="InterPro" id="IPR003594">
    <property type="entry name" value="HATPase_dom"/>
</dbReference>